<protein>
    <submittedName>
        <fullName evidence="2">Uncharacterized protein</fullName>
    </submittedName>
</protein>
<feature type="compositionally biased region" description="Acidic residues" evidence="1">
    <location>
        <begin position="106"/>
        <end position="119"/>
    </location>
</feature>
<dbReference type="EMBL" id="MCGR01000072">
    <property type="protein sequence ID" value="ORY61171.1"/>
    <property type="molecule type" value="Genomic_DNA"/>
</dbReference>
<feature type="compositionally biased region" description="Basic and acidic residues" evidence="1">
    <location>
        <begin position="9"/>
        <end position="25"/>
    </location>
</feature>
<feature type="compositionally biased region" description="Basic and acidic residues" evidence="1">
    <location>
        <begin position="92"/>
        <end position="105"/>
    </location>
</feature>
<keyword evidence="3" id="KW-1185">Reference proteome</keyword>
<organism evidence="2 3">
    <name type="scientific">Leucosporidium creatinivorum</name>
    <dbReference type="NCBI Taxonomy" id="106004"/>
    <lineage>
        <taxon>Eukaryota</taxon>
        <taxon>Fungi</taxon>
        <taxon>Dikarya</taxon>
        <taxon>Basidiomycota</taxon>
        <taxon>Pucciniomycotina</taxon>
        <taxon>Microbotryomycetes</taxon>
        <taxon>Leucosporidiales</taxon>
        <taxon>Leucosporidium</taxon>
    </lineage>
</organism>
<reference evidence="2 3" key="1">
    <citation type="submission" date="2016-07" db="EMBL/GenBank/DDBJ databases">
        <title>Pervasive Adenine N6-methylation of Active Genes in Fungi.</title>
        <authorList>
            <consortium name="DOE Joint Genome Institute"/>
            <person name="Mondo S.J."/>
            <person name="Dannebaum R.O."/>
            <person name="Kuo R.C."/>
            <person name="Labutti K."/>
            <person name="Haridas S."/>
            <person name="Kuo A."/>
            <person name="Salamov A."/>
            <person name="Ahrendt S.R."/>
            <person name="Lipzen A."/>
            <person name="Sullivan W."/>
            <person name="Andreopoulos W.B."/>
            <person name="Clum A."/>
            <person name="Lindquist E."/>
            <person name="Daum C."/>
            <person name="Ramamoorthy G.K."/>
            <person name="Gryganskyi A."/>
            <person name="Culley D."/>
            <person name="Magnuson J.K."/>
            <person name="James T.Y."/>
            <person name="O'Malley M.A."/>
            <person name="Stajich J.E."/>
            <person name="Spatafora J.W."/>
            <person name="Visel A."/>
            <person name="Grigoriev I.V."/>
        </authorList>
    </citation>
    <scope>NUCLEOTIDE SEQUENCE [LARGE SCALE GENOMIC DNA]</scope>
    <source>
        <strain evidence="2 3">62-1032</strain>
    </source>
</reference>
<evidence type="ECO:0000313" key="2">
    <source>
        <dbReference type="EMBL" id="ORY61171.1"/>
    </source>
</evidence>
<feature type="compositionally biased region" description="Gly residues" evidence="1">
    <location>
        <begin position="352"/>
        <end position="376"/>
    </location>
</feature>
<sequence>MSGQKTGRPRQDAAKRKSMQGREHLYSLYTSLPQPPALNSLPSTSHQLALKRAEDKIVSNLDELHQDGGALYALKDILGKEAKRVSKSSWRQGHDERKRASKADSEGEGGESEDGGDEVSEAKVSKKRKRARRGELQMELPEMLRPEVELPEDLPPGDLLTSIHEHASTLLSTTYNILPPLTPSSPRHSPSTIAHFDALTSAQAQNEADVLANASVRIYKAIAAARVIKGMGEKSLVKQIGRNDTWKNAEKGFESSALVAVGMFMQLLAADTVSKSLVEAVPPQLLPLVEQGRQPSGGRKKRRKGKEKAANQGGEDEEGDEDDGEEDAEMEGAENDELLDPSTLVARALGLDGVGGEGLEMGLGIDSGGGGRTAVR</sequence>
<evidence type="ECO:0000256" key="1">
    <source>
        <dbReference type="SAM" id="MobiDB-lite"/>
    </source>
</evidence>
<feature type="compositionally biased region" description="Acidic residues" evidence="1">
    <location>
        <begin position="314"/>
        <end position="339"/>
    </location>
</feature>
<feature type="region of interest" description="Disordered" evidence="1">
    <location>
        <begin position="83"/>
        <end position="134"/>
    </location>
</feature>
<feature type="region of interest" description="Disordered" evidence="1">
    <location>
        <begin position="1"/>
        <end position="47"/>
    </location>
</feature>
<accession>A0A1Y2DPF7</accession>
<dbReference type="OrthoDB" id="2534214at2759"/>
<dbReference type="Proteomes" id="UP000193467">
    <property type="component" value="Unassembled WGS sequence"/>
</dbReference>
<name>A0A1Y2DPF7_9BASI</name>
<gene>
    <name evidence="2" type="ORF">BCR35DRAFT_355189</name>
</gene>
<dbReference type="InParanoid" id="A0A1Y2DPF7"/>
<proteinExistence type="predicted"/>
<comment type="caution">
    <text evidence="2">The sequence shown here is derived from an EMBL/GenBank/DDBJ whole genome shotgun (WGS) entry which is preliminary data.</text>
</comment>
<feature type="region of interest" description="Disordered" evidence="1">
    <location>
        <begin position="288"/>
        <end position="376"/>
    </location>
</feature>
<evidence type="ECO:0000313" key="3">
    <source>
        <dbReference type="Proteomes" id="UP000193467"/>
    </source>
</evidence>
<dbReference type="AlphaFoldDB" id="A0A1Y2DPF7"/>